<evidence type="ECO:0000313" key="2">
    <source>
        <dbReference type="EMBL" id="OQP49226.1"/>
    </source>
</evidence>
<feature type="transmembrane region" description="Helical" evidence="1">
    <location>
        <begin position="46"/>
        <end position="64"/>
    </location>
</feature>
<feature type="transmembrane region" description="Helical" evidence="1">
    <location>
        <begin position="6"/>
        <end position="25"/>
    </location>
</feature>
<evidence type="ECO:0000313" key="3">
    <source>
        <dbReference type="Proteomes" id="UP000192277"/>
    </source>
</evidence>
<dbReference type="EMBL" id="LWBO01000011">
    <property type="protein sequence ID" value="OQP49226.1"/>
    <property type="molecule type" value="Genomic_DNA"/>
</dbReference>
<keyword evidence="1" id="KW-0812">Transmembrane</keyword>
<reference evidence="2 3" key="1">
    <citation type="submission" date="2016-04" db="EMBL/GenBank/DDBJ databases">
        <authorList>
            <person name="Chen L."/>
            <person name="Zhuang W."/>
            <person name="Wang G."/>
        </authorList>
    </citation>
    <scope>NUCLEOTIDE SEQUENCE [LARGE SCALE GENOMIC DNA]</scope>
    <source>
        <strain evidence="3">GR20</strain>
    </source>
</reference>
<keyword evidence="1" id="KW-1133">Transmembrane helix</keyword>
<evidence type="ECO:0000256" key="1">
    <source>
        <dbReference type="SAM" id="Phobius"/>
    </source>
</evidence>
<comment type="caution">
    <text evidence="2">The sequence shown here is derived from an EMBL/GenBank/DDBJ whole genome shotgun (WGS) entry which is preliminary data.</text>
</comment>
<dbReference type="Proteomes" id="UP000192277">
    <property type="component" value="Unassembled WGS sequence"/>
</dbReference>
<sequence length="72" mass="8369">MHPIFLHSAFWILPSAFCVLRSAYVKNSFLLRLIILFQNNKSNRSLFTYLLLLTCAANTTEYLVHQICFSLT</sequence>
<proteinExistence type="predicted"/>
<keyword evidence="1" id="KW-0472">Membrane</keyword>
<gene>
    <name evidence="2" type="ORF">A4D02_29995</name>
</gene>
<name>A0ABX3NY87_9BACT</name>
<keyword evidence="3" id="KW-1185">Reference proteome</keyword>
<organism evidence="2 3">
    <name type="scientific">Niastella koreensis</name>
    <dbReference type="NCBI Taxonomy" id="354356"/>
    <lineage>
        <taxon>Bacteria</taxon>
        <taxon>Pseudomonadati</taxon>
        <taxon>Bacteroidota</taxon>
        <taxon>Chitinophagia</taxon>
        <taxon>Chitinophagales</taxon>
        <taxon>Chitinophagaceae</taxon>
        <taxon>Niastella</taxon>
    </lineage>
</organism>
<protein>
    <recommendedName>
        <fullName evidence="4">Secreted protein</fullName>
    </recommendedName>
</protein>
<evidence type="ECO:0008006" key="4">
    <source>
        <dbReference type="Google" id="ProtNLM"/>
    </source>
</evidence>
<accession>A0ABX3NY87</accession>